<dbReference type="EMBL" id="CADCTM010000568">
    <property type="protein sequence ID" value="CAA9278626.1"/>
    <property type="molecule type" value="Genomic_DNA"/>
</dbReference>
<evidence type="ECO:0000313" key="1">
    <source>
        <dbReference type="EMBL" id="CAA9278626.1"/>
    </source>
</evidence>
<gene>
    <name evidence="1" type="ORF">AVDCRST_MAG92-3382</name>
</gene>
<sequence>MSIFGVWFVASLISSGICQSQKTEQNLEEAKLKERHRPLQQFFTSLTNISGTLNEKSHLIEQLSRIKGALTSDTRASFHHQKFARLRFPSLSWAS</sequence>
<proteinExistence type="predicted"/>
<reference evidence="1" key="1">
    <citation type="submission" date="2020-02" db="EMBL/GenBank/DDBJ databases">
        <authorList>
            <person name="Meier V. D."/>
        </authorList>
    </citation>
    <scope>NUCLEOTIDE SEQUENCE</scope>
    <source>
        <strain evidence="1">AVDCRST_MAG92</strain>
    </source>
</reference>
<name>A0A6J4JJF4_9CYAN</name>
<organism evidence="1">
    <name type="scientific">uncultured Coleofasciculus sp</name>
    <dbReference type="NCBI Taxonomy" id="1267456"/>
    <lineage>
        <taxon>Bacteria</taxon>
        <taxon>Bacillati</taxon>
        <taxon>Cyanobacteriota</taxon>
        <taxon>Cyanophyceae</taxon>
        <taxon>Coleofasciculales</taxon>
        <taxon>Coleofasciculaceae</taxon>
        <taxon>Coleofasciculus</taxon>
        <taxon>environmental samples</taxon>
    </lineage>
</organism>
<protein>
    <submittedName>
        <fullName evidence="1">Uncharacterized protein</fullName>
    </submittedName>
</protein>
<accession>A0A6J4JJF4</accession>
<dbReference type="AlphaFoldDB" id="A0A6J4JJF4"/>